<organism evidence="1">
    <name type="scientific">Bacillus aerius</name>
    <dbReference type="NCBI Taxonomy" id="293388"/>
    <lineage>
        <taxon>Bacteria</taxon>
        <taxon>Bacillati</taxon>
        <taxon>Bacillota</taxon>
        <taxon>Bacilli</taxon>
        <taxon>Bacillales</taxon>
        <taxon>Bacillaceae</taxon>
        <taxon>Bacillus</taxon>
    </lineage>
</organism>
<dbReference type="RefSeq" id="WP_368774663.1">
    <property type="nucleotide sequence ID" value="NZ_CP162911.1"/>
</dbReference>
<accession>A0AB39J2V0</accession>
<proteinExistence type="predicted"/>
<reference evidence="1" key="1">
    <citation type="submission" date="2024-07" db="EMBL/GenBank/DDBJ databases">
        <authorList>
            <person name="Wang K."/>
            <person name="Liang S."/>
            <person name="Wang S."/>
        </authorList>
    </citation>
    <scope>NUCLEOTIDE SEQUENCE</scope>
    <source>
        <strain evidence="1">KW1</strain>
    </source>
</reference>
<gene>
    <name evidence="1" type="ORF">AB4922_15915</name>
</gene>
<protein>
    <recommendedName>
        <fullName evidence="2">HEPN AbiU2-like domain-containing protein</fullName>
    </recommendedName>
</protein>
<evidence type="ECO:0000313" key="1">
    <source>
        <dbReference type="EMBL" id="XDL60823.1"/>
    </source>
</evidence>
<sequence length="249" mass="29461">MKTLNDHFNDEVEKINSLEGVNHQFLSINLTAINDIFGYIFSLNYLKNKAETKNYFGSEFEITFSLLLESFYALITGQCRSALLLLRAAQEANFKFVLEKERGVMLNDNPTLEFKKLNFRFSETKTQFIKDLKKCLDENEFSEYYRSVERNLTLYNRLSVVSHSVSKSTPITNVEYFSSLRNDTIMDKDKYFKLFHDVFDNIFLLNYFLIRESLIYWDSYNLQDLLRIMYGKKRTNSLIKIVKKDKISS</sequence>
<evidence type="ECO:0008006" key="2">
    <source>
        <dbReference type="Google" id="ProtNLM"/>
    </source>
</evidence>
<name>A0AB39J2V0_9BACI</name>
<dbReference type="AlphaFoldDB" id="A0AB39J2V0"/>
<dbReference type="EMBL" id="CP162911">
    <property type="protein sequence ID" value="XDL60823.1"/>
    <property type="molecule type" value="Genomic_DNA"/>
</dbReference>